<dbReference type="Pfam" id="PF00271">
    <property type="entry name" value="Helicase_C"/>
    <property type="match status" value="1"/>
</dbReference>
<dbReference type="eggNOG" id="KOG0953">
    <property type="taxonomic scope" value="Eukaryota"/>
</dbReference>
<evidence type="ECO:0000256" key="2">
    <source>
        <dbReference type="ARBA" id="ARBA00012552"/>
    </source>
</evidence>
<gene>
    <name evidence="12" type="ORF">NAEGRDRAFT_51921</name>
</gene>
<dbReference type="Gene3D" id="1.20.272.40">
    <property type="match status" value="1"/>
</dbReference>
<dbReference type="RefSeq" id="XP_002672948.1">
    <property type="nucleotide sequence ID" value="XM_002672902.1"/>
</dbReference>
<evidence type="ECO:0000313" key="13">
    <source>
        <dbReference type="Proteomes" id="UP000006671"/>
    </source>
</evidence>
<organism evidence="13">
    <name type="scientific">Naegleria gruberi</name>
    <name type="common">Amoeba</name>
    <dbReference type="NCBI Taxonomy" id="5762"/>
    <lineage>
        <taxon>Eukaryota</taxon>
        <taxon>Discoba</taxon>
        <taxon>Heterolobosea</taxon>
        <taxon>Tetramitia</taxon>
        <taxon>Eutetramitia</taxon>
        <taxon>Vahlkampfiidae</taxon>
        <taxon>Naegleria</taxon>
    </lineage>
</organism>
<dbReference type="CDD" id="cd17913">
    <property type="entry name" value="DEXQc_Suv3"/>
    <property type="match status" value="1"/>
</dbReference>
<dbReference type="InterPro" id="IPR055206">
    <property type="entry name" value="DEXQc_SUV3"/>
</dbReference>
<dbReference type="OrthoDB" id="6692397at2759"/>
<evidence type="ECO:0000256" key="8">
    <source>
        <dbReference type="ARBA" id="ARBA00023128"/>
    </source>
</evidence>
<feature type="domain" description="Helicase C-terminal" evidence="11">
    <location>
        <begin position="403"/>
        <end position="566"/>
    </location>
</feature>
<dbReference type="InterPro" id="IPR022192">
    <property type="entry name" value="SUV3_C"/>
</dbReference>
<keyword evidence="3" id="KW-0547">Nucleotide-binding</keyword>
<dbReference type="GO" id="GO:0045025">
    <property type="term" value="C:mitochondrial degradosome"/>
    <property type="evidence" value="ECO:0007669"/>
    <property type="project" value="TreeGrafter"/>
</dbReference>
<dbReference type="InterPro" id="IPR001650">
    <property type="entry name" value="Helicase_C-like"/>
</dbReference>
<dbReference type="GO" id="GO:0003724">
    <property type="term" value="F:RNA helicase activity"/>
    <property type="evidence" value="ECO:0007669"/>
    <property type="project" value="UniProtKB-EC"/>
</dbReference>
<dbReference type="EC" id="3.6.4.13" evidence="2"/>
<dbReference type="KEGG" id="ngr:NAEGRDRAFT_51921"/>
<evidence type="ECO:0000256" key="6">
    <source>
        <dbReference type="ARBA" id="ARBA00022840"/>
    </source>
</evidence>
<dbReference type="PANTHER" id="PTHR12131:SF1">
    <property type="entry name" value="ATP-DEPENDENT RNA HELICASE SUPV3L1, MITOCHONDRIAL-RELATED"/>
    <property type="match status" value="1"/>
</dbReference>
<dbReference type="STRING" id="5762.D2VSJ5"/>
<dbReference type="InParanoid" id="D2VSJ5"/>
<keyword evidence="7" id="KW-0809">Transit peptide</keyword>
<dbReference type="Proteomes" id="UP000006671">
    <property type="component" value="Unassembled WGS sequence"/>
</dbReference>
<dbReference type="PANTHER" id="PTHR12131">
    <property type="entry name" value="ATP-DEPENDENT RNA AND DNA HELICASE"/>
    <property type="match status" value="1"/>
</dbReference>
<feature type="compositionally biased region" description="Basic and acidic residues" evidence="10">
    <location>
        <begin position="724"/>
        <end position="736"/>
    </location>
</feature>
<feature type="compositionally biased region" description="Basic residues" evidence="10">
    <location>
        <begin position="743"/>
        <end position="756"/>
    </location>
</feature>
<dbReference type="OMA" id="AWTAAIM"/>
<dbReference type="Gene3D" id="1.20.58.1080">
    <property type="match status" value="1"/>
</dbReference>
<dbReference type="VEuPathDB" id="AmoebaDB:NAEGRDRAFT_51921"/>
<evidence type="ECO:0000256" key="10">
    <source>
        <dbReference type="SAM" id="MobiDB-lite"/>
    </source>
</evidence>
<comment type="catalytic activity">
    <reaction evidence="9">
        <text>ATP + H2O = ADP + phosphate + H(+)</text>
        <dbReference type="Rhea" id="RHEA:13065"/>
        <dbReference type="ChEBI" id="CHEBI:15377"/>
        <dbReference type="ChEBI" id="CHEBI:15378"/>
        <dbReference type="ChEBI" id="CHEBI:30616"/>
        <dbReference type="ChEBI" id="CHEBI:43474"/>
        <dbReference type="ChEBI" id="CHEBI:456216"/>
        <dbReference type="EC" id="3.6.4.13"/>
    </reaction>
</comment>
<evidence type="ECO:0000256" key="7">
    <source>
        <dbReference type="ARBA" id="ARBA00022946"/>
    </source>
</evidence>
<dbReference type="CDD" id="cd18805">
    <property type="entry name" value="SF2_C_suv3"/>
    <property type="match status" value="1"/>
</dbReference>
<keyword evidence="5" id="KW-0347">Helicase</keyword>
<evidence type="ECO:0000256" key="4">
    <source>
        <dbReference type="ARBA" id="ARBA00022801"/>
    </source>
</evidence>
<dbReference type="Gene3D" id="3.40.50.300">
    <property type="entry name" value="P-loop containing nucleotide triphosphate hydrolases"/>
    <property type="match status" value="2"/>
</dbReference>
<proteinExistence type="predicted"/>
<dbReference type="Pfam" id="PF12513">
    <property type="entry name" value="SUV3_C"/>
    <property type="match status" value="1"/>
</dbReference>
<feature type="region of interest" description="Disordered" evidence="10">
    <location>
        <begin position="724"/>
        <end position="762"/>
    </location>
</feature>
<dbReference type="SMART" id="SM00490">
    <property type="entry name" value="HELICc"/>
    <property type="match status" value="1"/>
</dbReference>
<accession>D2VSJ5</accession>
<comment type="subcellular location">
    <subcellularLocation>
        <location evidence="1">Mitochondrion</location>
    </subcellularLocation>
</comment>
<keyword evidence="4" id="KW-0378">Hydrolase</keyword>
<dbReference type="GO" id="GO:0016787">
    <property type="term" value="F:hydrolase activity"/>
    <property type="evidence" value="ECO:0007669"/>
    <property type="project" value="UniProtKB-KW"/>
</dbReference>
<dbReference type="Pfam" id="PF22527">
    <property type="entry name" value="DEXQc_Suv3"/>
    <property type="match status" value="1"/>
</dbReference>
<dbReference type="FunFam" id="3.40.50.300:FF:000957">
    <property type="entry name" value="ATP-dependent RNA helicase SUV3L, mitochondrial"/>
    <property type="match status" value="1"/>
</dbReference>
<sequence>MNNNSISNGKIRVSAANALVGCGVHGNNNNSNSYGKMTCSKMMQKGQLFENSKSTNNNINGGKSLVGMRSSKKLLLVNNNCISNEMMNNKFSISFNPNKATKKVKERNEEITDLLDFKEPSHYSLETVERGLINLEFLDQVIANMSRNSERIESAKTLGIEDEEDWESTISSFRYNFLHTFETNNDMRTKIKKAFKMAQRDGKAEDLMWSLYLKDLEDQIEEERILKIADLTEPHQLYPLTRLKKRKIIFHIGPTNSGKTYSAFQALRNAKTGIYCAPLRLLATEAYVKLTSGDNPLSTCQLITGDFKIEVENATHTCSTTEMADISSEIDVAVIDEIQLITDPDRGWSWTKALLGVRANEVHLCGEGRVLKLIEKLCQDTGDELEVKEYNRLTKLNITKQATLKSFNDLEKGDCIVCFSRKEVFRMKNEIEKSTNLRVCVVYGGLPPQTRIIQAALFNHERSPYDVLVATDAIGMGLNLNIRRVIFSATEKFDGKEVRTLTPHEIKQIGGRAGRFNSAFEEGEVTSFRNGDCKVIHQAFSYDPTLEEEALRAGLFPTDEQIDHFSRQFDNENHRVRLSTILAKFYEITQVNKGKYFMCEIEEKKDIANIIHPIENLTTAERMIFVKSPIDPDESLCKDMAFKWAKLYSEGKDVPLLLPNPNTMKPINTLIKLKELEVMYKCLNVYSWLSYRLEPFKERERSFEYQEICRNLIEEALKQTVSLERKEKAQHKESRGGHGNGSRGHKHKTSVKHISKKQQQQMRDVLSQYNLYR</sequence>
<dbReference type="GeneID" id="8854578"/>
<reference evidence="12 13" key="1">
    <citation type="journal article" date="2010" name="Cell">
        <title>The genome of Naegleria gruberi illuminates early eukaryotic versatility.</title>
        <authorList>
            <person name="Fritz-Laylin L.K."/>
            <person name="Prochnik S.E."/>
            <person name="Ginger M.L."/>
            <person name="Dacks J.B."/>
            <person name="Carpenter M.L."/>
            <person name="Field M.C."/>
            <person name="Kuo A."/>
            <person name="Paredez A."/>
            <person name="Chapman J."/>
            <person name="Pham J."/>
            <person name="Shu S."/>
            <person name="Neupane R."/>
            <person name="Cipriano M."/>
            <person name="Mancuso J."/>
            <person name="Tu H."/>
            <person name="Salamov A."/>
            <person name="Lindquist E."/>
            <person name="Shapiro H."/>
            <person name="Lucas S."/>
            <person name="Grigoriev I.V."/>
            <person name="Cande W.Z."/>
            <person name="Fulton C."/>
            <person name="Rokhsar D.S."/>
            <person name="Dawson S.C."/>
        </authorList>
    </citation>
    <scope>NUCLEOTIDE SEQUENCE [LARGE SCALE GENOMIC DNA]</scope>
    <source>
        <strain evidence="12 13">NEG-M</strain>
    </source>
</reference>
<dbReference type="AlphaFoldDB" id="D2VSJ5"/>
<evidence type="ECO:0000259" key="11">
    <source>
        <dbReference type="PROSITE" id="PS51194"/>
    </source>
</evidence>
<name>D2VSJ5_NAEGR</name>
<evidence type="ECO:0000256" key="3">
    <source>
        <dbReference type="ARBA" id="ARBA00022741"/>
    </source>
</evidence>
<dbReference type="FunFam" id="3.40.50.300:FF:000269">
    <property type="entry name" value="ATP-dependent RNA helicase SUPV3L1, mitochondrial"/>
    <property type="match status" value="1"/>
</dbReference>
<protein>
    <recommendedName>
        <fullName evidence="2">RNA helicase</fullName>
        <ecNumber evidence="2">3.6.4.13</ecNumber>
    </recommendedName>
</protein>
<dbReference type="EMBL" id="GG738894">
    <property type="protein sequence ID" value="EFC40204.1"/>
    <property type="molecule type" value="Genomic_DNA"/>
</dbReference>
<dbReference type="SUPFAM" id="SSF52540">
    <property type="entry name" value="P-loop containing nucleoside triphosphate hydrolases"/>
    <property type="match status" value="1"/>
</dbReference>
<evidence type="ECO:0000256" key="5">
    <source>
        <dbReference type="ARBA" id="ARBA00022806"/>
    </source>
</evidence>
<dbReference type="InterPro" id="IPR050699">
    <property type="entry name" value="RNA-DNA_Helicase"/>
</dbReference>
<evidence type="ECO:0000256" key="9">
    <source>
        <dbReference type="ARBA" id="ARBA00047984"/>
    </source>
</evidence>
<keyword evidence="13" id="KW-1185">Reference proteome</keyword>
<dbReference type="InterPro" id="IPR027417">
    <property type="entry name" value="P-loop_NTPase"/>
</dbReference>
<dbReference type="GO" id="GO:0000965">
    <property type="term" value="P:mitochondrial RNA 3'-end processing"/>
    <property type="evidence" value="ECO:0007669"/>
    <property type="project" value="TreeGrafter"/>
</dbReference>
<dbReference type="GO" id="GO:0005524">
    <property type="term" value="F:ATP binding"/>
    <property type="evidence" value="ECO:0007669"/>
    <property type="project" value="UniProtKB-KW"/>
</dbReference>
<evidence type="ECO:0000313" key="12">
    <source>
        <dbReference type="EMBL" id="EFC40204.1"/>
    </source>
</evidence>
<evidence type="ECO:0000256" key="1">
    <source>
        <dbReference type="ARBA" id="ARBA00004173"/>
    </source>
</evidence>
<dbReference type="PROSITE" id="PS51194">
    <property type="entry name" value="HELICASE_CTER"/>
    <property type="match status" value="1"/>
</dbReference>
<keyword evidence="6" id="KW-0067">ATP-binding</keyword>
<dbReference type="InterPro" id="IPR044774">
    <property type="entry name" value="Suv3_DEXQc"/>
</dbReference>
<keyword evidence="8" id="KW-0496">Mitochondrion</keyword>